<dbReference type="OrthoDB" id="6252479at2759"/>
<dbReference type="SMART" id="SM00112">
    <property type="entry name" value="CA"/>
    <property type="match status" value="1"/>
</dbReference>
<dbReference type="InterPro" id="IPR002126">
    <property type="entry name" value="Cadherin-like_dom"/>
</dbReference>
<dbReference type="EMBL" id="WAAD01006140">
    <property type="protein sequence ID" value="NWH44667.1"/>
    <property type="molecule type" value="Genomic_DNA"/>
</dbReference>
<comment type="caution">
    <text evidence="8">The sequence shown here is derived from an EMBL/GenBank/DDBJ whole genome shotgun (WGS) entry which is preliminary data.</text>
</comment>
<comment type="subcellular location">
    <subcellularLocation>
        <location evidence="1">Membrane</location>
        <topology evidence="1">Single-pass membrane protein</topology>
    </subcellularLocation>
</comment>
<evidence type="ECO:0000313" key="9">
    <source>
        <dbReference type="Proteomes" id="UP000632118"/>
    </source>
</evidence>
<dbReference type="SUPFAM" id="SSF49313">
    <property type="entry name" value="Cadherin-like"/>
    <property type="match status" value="1"/>
</dbReference>
<keyword evidence="9" id="KW-1185">Reference proteome</keyword>
<dbReference type="Proteomes" id="UP000632118">
    <property type="component" value="Unassembled WGS sequence"/>
</dbReference>
<evidence type="ECO:0000256" key="6">
    <source>
        <dbReference type="PROSITE-ProRule" id="PRU00043"/>
    </source>
</evidence>
<dbReference type="CDD" id="cd11304">
    <property type="entry name" value="Cadherin_repeat"/>
    <property type="match status" value="1"/>
</dbReference>
<dbReference type="InterPro" id="IPR050174">
    <property type="entry name" value="Protocadherin/Cadherin-CA"/>
</dbReference>
<dbReference type="Pfam" id="PF00028">
    <property type="entry name" value="Cadherin"/>
    <property type="match status" value="1"/>
</dbReference>
<protein>
    <submittedName>
        <fullName evidence="8">PCDGC protein</fullName>
    </submittedName>
</protein>
<dbReference type="GO" id="GO:0005509">
    <property type="term" value="F:calcium ion binding"/>
    <property type="evidence" value="ECO:0007669"/>
    <property type="project" value="UniProtKB-UniRule"/>
</dbReference>
<evidence type="ECO:0000256" key="4">
    <source>
        <dbReference type="ARBA" id="ARBA00023136"/>
    </source>
</evidence>
<dbReference type="GO" id="GO:0007156">
    <property type="term" value="P:homophilic cell adhesion via plasma membrane adhesion molecules"/>
    <property type="evidence" value="ECO:0007669"/>
    <property type="project" value="InterPro"/>
</dbReference>
<proteinExistence type="predicted"/>
<feature type="domain" description="Cadherin" evidence="7">
    <location>
        <begin position="1"/>
        <end position="62"/>
    </location>
</feature>
<dbReference type="AlphaFoldDB" id="A0A850VJR2"/>
<evidence type="ECO:0000259" key="7">
    <source>
        <dbReference type="PROSITE" id="PS50268"/>
    </source>
</evidence>
<keyword evidence="5" id="KW-0325">Glycoprotein</keyword>
<dbReference type="InterPro" id="IPR015919">
    <property type="entry name" value="Cadherin-like_sf"/>
</dbReference>
<dbReference type="PROSITE" id="PS50268">
    <property type="entry name" value="CADHERIN_2"/>
    <property type="match status" value="1"/>
</dbReference>
<dbReference type="PANTHER" id="PTHR24028">
    <property type="entry name" value="CADHERIN-87A"/>
    <property type="match status" value="1"/>
</dbReference>
<evidence type="ECO:0000313" key="8">
    <source>
        <dbReference type="EMBL" id="NWH44667.1"/>
    </source>
</evidence>
<keyword evidence="4" id="KW-0472">Membrane</keyword>
<keyword evidence="6" id="KW-0106">Calcium</keyword>
<feature type="non-terminal residue" evidence="8">
    <location>
        <position position="71"/>
    </location>
</feature>
<dbReference type="GO" id="GO:0005886">
    <property type="term" value="C:plasma membrane"/>
    <property type="evidence" value="ECO:0007669"/>
    <property type="project" value="TreeGrafter"/>
</dbReference>
<dbReference type="PANTHER" id="PTHR24028:SF234">
    <property type="entry name" value="PROTOCADHERIN GAMMA-A3"/>
    <property type="match status" value="1"/>
</dbReference>
<reference evidence="8" key="1">
    <citation type="submission" date="2019-09" db="EMBL/GenBank/DDBJ databases">
        <title>Bird 10,000 Genomes (B10K) Project - Family phase.</title>
        <authorList>
            <person name="Zhang G."/>
        </authorList>
    </citation>
    <scope>NUCLEOTIDE SEQUENCE</scope>
    <source>
        <strain evidence="8">B10K-DU-002-48</strain>
        <tissue evidence="8">Muscle</tissue>
    </source>
</reference>
<organism evidence="8 9">
    <name type="scientific">Fregata magnificens</name>
    <name type="common">Magnificent frigatebird</name>
    <dbReference type="NCBI Taxonomy" id="37042"/>
    <lineage>
        <taxon>Eukaryota</taxon>
        <taxon>Metazoa</taxon>
        <taxon>Chordata</taxon>
        <taxon>Craniata</taxon>
        <taxon>Vertebrata</taxon>
        <taxon>Euteleostomi</taxon>
        <taxon>Archelosauria</taxon>
        <taxon>Archosauria</taxon>
        <taxon>Dinosauria</taxon>
        <taxon>Saurischia</taxon>
        <taxon>Theropoda</taxon>
        <taxon>Coelurosauria</taxon>
        <taxon>Aves</taxon>
        <taxon>Neognathae</taxon>
        <taxon>Neoaves</taxon>
        <taxon>Aequornithes</taxon>
        <taxon>Suliformes</taxon>
        <taxon>Fregatidae</taxon>
        <taxon>Fregata</taxon>
    </lineage>
</organism>
<evidence type="ECO:0000256" key="1">
    <source>
        <dbReference type="ARBA" id="ARBA00004167"/>
    </source>
</evidence>
<name>A0A850VJR2_FREMA</name>
<evidence type="ECO:0000256" key="2">
    <source>
        <dbReference type="ARBA" id="ARBA00022692"/>
    </source>
</evidence>
<sequence length="71" mass="7487">VNATDADEGLNSELTYSLRATPGTESGVFQVDARTGEITAAGRLDYEAAPLYELEVQARDGGDLSARAKVL</sequence>
<keyword evidence="3" id="KW-1133">Transmembrane helix</keyword>
<evidence type="ECO:0000256" key="3">
    <source>
        <dbReference type="ARBA" id="ARBA00022989"/>
    </source>
</evidence>
<evidence type="ECO:0000256" key="5">
    <source>
        <dbReference type="ARBA" id="ARBA00023180"/>
    </source>
</evidence>
<accession>A0A850VJR2</accession>
<feature type="non-terminal residue" evidence="8">
    <location>
        <position position="1"/>
    </location>
</feature>
<dbReference type="Gene3D" id="2.60.40.60">
    <property type="entry name" value="Cadherins"/>
    <property type="match status" value="1"/>
</dbReference>
<keyword evidence="2" id="KW-0812">Transmembrane</keyword>
<gene>
    <name evidence="8" type="primary">Pcdhga12_0</name>
    <name evidence="8" type="ORF">FREMAG_R14562</name>
</gene>